<dbReference type="Pfam" id="PF00542">
    <property type="entry name" value="Ribosomal_L12"/>
    <property type="match status" value="1"/>
</dbReference>
<dbReference type="SUPFAM" id="SSF54736">
    <property type="entry name" value="ClpS-like"/>
    <property type="match status" value="1"/>
</dbReference>
<evidence type="ECO:0000259" key="5">
    <source>
        <dbReference type="Pfam" id="PF01775"/>
    </source>
</evidence>
<dbReference type="eggNOG" id="KOG1715">
    <property type="taxonomic scope" value="Eukaryota"/>
</dbReference>
<organism evidence="6 7">
    <name type="scientific">Morus notabilis</name>
    <dbReference type="NCBI Taxonomy" id="981085"/>
    <lineage>
        <taxon>Eukaryota</taxon>
        <taxon>Viridiplantae</taxon>
        <taxon>Streptophyta</taxon>
        <taxon>Embryophyta</taxon>
        <taxon>Tracheophyta</taxon>
        <taxon>Spermatophyta</taxon>
        <taxon>Magnoliopsida</taxon>
        <taxon>eudicotyledons</taxon>
        <taxon>Gunneridae</taxon>
        <taxon>Pentapetalae</taxon>
        <taxon>rosids</taxon>
        <taxon>fabids</taxon>
        <taxon>Rosales</taxon>
        <taxon>Moraceae</taxon>
        <taxon>Moreae</taxon>
        <taxon>Morus</taxon>
    </lineage>
</organism>
<keyword evidence="2 6" id="KW-0689">Ribosomal protein</keyword>
<protein>
    <submittedName>
        <fullName evidence="6">60S ribosomal protein L18a</fullName>
    </submittedName>
</protein>
<dbReference type="GO" id="GO:0006412">
    <property type="term" value="P:translation"/>
    <property type="evidence" value="ECO:0007669"/>
    <property type="project" value="InterPro"/>
</dbReference>
<dbReference type="PANTHER" id="PTHR10052">
    <property type="entry name" value="60S RIBOSOMAL PROTEIN L18A"/>
    <property type="match status" value="1"/>
</dbReference>
<dbReference type="AlphaFoldDB" id="W9QC04"/>
<evidence type="ECO:0000256" key="2">
    <source>
        <dbReference type="ARBA" id="ARBA00022980"/>
    </source>
</evidence>
<dbReference type="STRING" id="981085.W9QC04"/>
<dbReference type="Gene3D" id="3.30.1390.10">
    <property type="match status" value="1"/>
</dbReference>
<accession>W9QC04</accession>
<keyword evidence="3" id="KW-0687">Ribonucleoprotein</keyword>
<dbReference type="InterPro" id="IPR023573">
    <property type="entry name" value="Ribosomal_eL20_dom"/>
</dbReference>
<feature type="domain" description="Large ribosomal subunit protein bL12 C-terminal" evidence="4">
    <location>
        <begin position="41"/>
        <end position="82"/>
    </location>
</feature>
<dbReference type="GO" id="GO:1990904">
    <property type="term" value="C:ribonucleoprotein complex"/>
    <property type="evidence" value="ECO:0007669"/>
    <property type="project" value="UniProtKB-KW"/>
</dbReference>
<proteinExistence type="inferred from homology"/>
<dbReference type="InterPro" id="IPR000206">
    <property type="entry name" value="Ribosomal_bL12"/>
</dbReference>
<evidence type="ECO:0000259" key="4">
    <source>
        <dbReference type="Pfam" id="PF00542"/>
    </source>
</evidence>
<dbReference type="InterPro" id="IPR021138">
    <property type="entry name" value="Ribosomal_eL20_eukaryotes"/>
</dbReference>
<reference evidence="7" key="1">
    <citation type="submission" date="2013-01" db="EMBL/GenBank/DDBJ databases">
        <title>Draft Genome Sequence of a Mulberry Tree, Morus notabilis C.K. Schneid.</title>
        <authorList>
            <person name="He N."/>
            <person name="Zhao S."/>
        </authorList>
    </citation>
    <scope>NUCLEOTIDE SEQUENCE</scope>
</reference>
<gene>
    <name evidence="6" type="ORF">L484_009910</name>
</gene>
<dbReference type="FunFam" id="3.10.20.10:FF:000001">
    <property type="entry name" value="60S ribosomal protein L18a"/>
    <property type="match status" value="1"/>
</dbReference>
<feature type="domain" description="Large ribosomal subunit protein eL20" evidence="5">
    <location>
        <begin position="223"/>
        <end position="266"/>
    </location>
</feature>
<sequence length="291" mass="32264">MTEPPGVRVMKPGAACLAGMALATKAAIAAKEEKKLEKTVFELKLESYEAASKIKLIKEVRSCTNLGLKEAKDLIEKTPSILGSIPHPRPFAAIYRCLLPPVIVQAPPPSHSLLYFKPQSISGTPPPLQAPPPSHSPTVTSSLTVALPYRHKLPHRVNHLVVSAALCFSDDDPDDDKATIVWVRYSDTRLAWARLTFTAIGCGGGKSKNPTKIDNYGIWLRYHSRTGYHNMYKEFCDTTLNGAVEQMYNEMASRHRVRFLCSQIIKAATVPAKLCKRESTKQFHNSKISFH</sequence>
<dbReference type="Proteomes" id="UP000030645">
    <property type="component" value="Unassembled WGS sequence"/>
</dbReference>
<dbReference type="InterPro" id="IPR013823">
    <property type="entry name" value="Ribosomal_bL12_C"/>
</dbReference>
<name>W9QC04_9ROSA</name>
<dbReference type="Pfam" id="PF01775">
    <property type="entry name" value="Ribosomal_L18A"/>
    <property type="match status" value="1"/>
</dbReference>
<evidence type="ECO:0000256" key="1">
    <source>
        <dbReference type="ARBA" id="ARBA00009362"/>
    </source>
</evidence>
<dbReference type="GO" id="GO:0005840">
    <property type="term" value="C:ribosome"/>
    <property type="evidence" value="ECO:0007669"/>
    <property type="project" value="UniProtKB-KW"/>
</dbReference>
<dbReference type="GO" id="GO:0003735">
    <property type="term" value="F:structural constituent of ribosome"/>
    <property type="evidence" value="ECO:0007669"/>
    <property type="project" value="InterPro"/>
</dbReference>
<comment type="similarity">
    <text evidence="1">Belongs to the eukaryotic ribosomal protein eL20 family.</text>
</comment>
<dbReference type="Gene3D" id="3.10.20.10">
    <property type="match status" value="1"/>
</dbReference>
<dbReference type="InterPro" id="IPR014719">
    <property type="entry name" value="Ribosomal_bL12_C/ClpS-like"/>
</dbReference>
<evidence type="ECO:0000313" key="7">
    <source>
        <dbReference type="Proteomes" id="UP000030645"/>
    </source>
</evidence>
<dbReference type="eggNOG" id="KOG0829">
    <property type="taxonomic scope" value="Eukaryota"/>
</dbReference>
<keyword evidence="7" id="KW-1185">Reference proteome</keyword>
<dbReference type="SUPFAM" id="SSF160374">
    <property type="entry name" value="RplX-like"/>
    <property type="match status" value="1"/>
</dbReference>
<dbReference type="EMBL" id="KE343329">
    <property type="protein sequence ID" value="EXB24276.1"/>
    <property type="molecule type" value="Genomic_DNA"/>
</dbReference>
<evidence type="ECO:0000313" key="6">
    <source>
        <dbReference type="EMBL" id="EXB24276.1"/>
    </source>
</evidence>
<evidence type="ECO:0000256" key="3">
    <source>
        <dbReference type="ARBA" id="ARBA00023274"/>
    </source>
</evidence>
<dbReference type="CDD" id="cd00387">
    <property type="entry name" value="Ribosomal_L7_L12"/>
    <property type="match status" value="1"/>
</dbReference>